<evidence type="ECO:0000313" key="9">
    <source>
        <dbReference type="EnsemblMetazoa" id="ISCW011827-PA"/>
    </source>
</evidence>
<dbReference type="InterPro" id="IPR001902">
    <property type="entry name" value="SLC26A/SulP_fam"/>
</dbReference>
<dbReference type="EMBL" id="ABJB010097739">
    <property type="status" value="NOT_ANNOTATED_CDS"/>
    <property type="molecule type" value="Genomic_DNA"/>
</dbReference>
<keyword evidence="4 6" id="KW-0472">Membrane</keyword>
<dbReference type="EMBL" id="DS855368">
    <property type="protein sequence ID" value="EEC13734.1"/>
    <property type="molecule type" value="Genomic_DNA"/>
</dbReference>
<evidence type="ECO:0000313" key="8">
    <source>
        <dbReference type="EMBL" id="EEC13734.1"/>
    </source>
</evidence>
<dbReference type="EMBL" id="ABJB011137697">
    <property type="status" value="NOT_ANNOTATED_CDS"/>
    <property type="molecule type" value="Genomic_DNA"/>
</dbReference>
<dbReference type="EMBL" id="ABJB010681568">
    <property type="status" value="NOT_ANNOTATED_CDS"/>
    <property type="molecule type" value="Genomic_DNA"/>
</dbReference>
<feature type="transmembrane region" description="Helical" evidence="6">
    <location>
        <begin position="856"/>
        <end position="875"/>
    </location>
</feature>
<feature type="transmembrane region" description="Helical" evidence="6">
    <location>
        <begin position="1033"/>
        <end position="1050"/>
    </location>
</feature>
<reference evidence="8 10" key="1">
    <citation type="submission" date="2008-03" db="EMBL/GenBank/DDBJ databases">
        <title>Annotation of Ixodes scapularis.</title>
        <authorList>
            <consortium name="Ixodes scapularis Genome Project Consortium"/>
            <person name="Caler E."/>
            <person name="Hannick L.I."/>
            <person name="Bidwell S."/>
            <person name="Joardar V."/>
            <person name="Thiagarajan M."/>
            <person name="Amedeo P."/>
            <person name="Galinsky K.J."/>
            <person name="Schobel S."/>
            <person name="Inman J."/>
            <person name="Hostetler J."/>
            <person name="Miller J."/>
            <person name="Hammond M."/>
            <person name="Megy K."/>
            <person name="Lawson D."/>
            <person name="Kodira C."/>
            <person name="Sutton G."/>
            <person name="Meyer J."/>
            <person name="Hill C.A."/>
            <person name="Birren B."/>
            <person name="Nene V."/>
            <person name="Collins F."/>
            <person name="Alarcon-Chaidez F."/>
            <person name="Wikel S."/>
            <person name="Strausberg R."/>
        </authorList>
    </citation>
    <scope>NUCLEOTIDE SEQUENCE [LARGE SCALE GENOMIC DNA]</scope>
    <source>
        <strain evidence="10">Wikel</strain>
        <strain evidence="8">Wikel colony</strain>
    </source>
</reference>
<dbReference type="GO" id="GO:1902358">
    <property type="term" value="P:sulfate transmembrane transport"/>
    <property type="evidence" value="ECO:0000318"/>
    <property type="project" value="GO_Central"/>
</dbReference>
<feature type="compositionally biased region" description="Basic and acidic residues" evidence="5">
    <location>
        <begin position="628"/>
        <end position="637"/>
    </location>
</feature>
<accession>B7Q4G2</accession>
<evidence type="ECO:0000256" key="1">
    <source>
        <dbReference type="ARBA" id="ARBA00004141"/>
    </source>
</evidence>
<sequence>MSFHGATTAAANMIRRLSKSDKYDVQGVQAPSPEDYGTMRRPIFTQPHFDSEFDGIAKEKLTMGERIGSTVRKRWHPKRVQRCLLGLLPVVGWLRNYDVKRDLLADVIAGVTVAIFHVPQSFGYSILAGVPAVNGLYTAMFPMLMYTLFGTSKQLSIGAFAVVCMMTGTVVGQYGLEYGAANVASSLMFFVGLYQLFFGALNLGGLSVFLSEQFVSGFTAGVSVHIGSSQLGSLFGYDVGHFSGPFLLIRLYTAFFEKINTTHLPTLGMSCSCIFLLLLVKLVVDPYVERKIRMPVPIEMILVIAGTLLSRYMTLEDKGFAVIDNIPRVFPMPTVPDLSIDLVSKVAIPALAIAIVSFAITVSLGRIFARRHGDEIVPNQEFLALGMSNLFGSFFGCFPCGASVPRSSIQDNVGGRTQLVSLINSALIAIVLLYLGSYLEKLPVAVLAAIIFVSLKKVFMQVRDFINFWRISKIDGYVWLVTFFATVVLEVQLGLIIGVVFSLLTLVYKIQRPKTCLLGYIPNTDYYVPLKKYGVAKELGGIKVFHFGGPLHFANAEFFRAELSRRTFVSVSKVIAAREKNGAKTPSLFWLKPDETRSSYEELADSRASIPSSSGVSVSTQTNSECPAEEKSSREEELPRHIILDFSRVTFIDGSSAIVFKQRSSGSAMMADDKGAAAAAMARRLSESEIYGNQMGYVQSSTDGHGTTRRPVFTQPHFESEFDCIPKDKTTFGEKLVDAVRKRAQPKQFQRRLLDLLPIIGWLGNYSIKGDLLADVIAGVTVAIFHLFFGILNLGGLSVFLSEQFVSGFTAGVSVHIGSSQLGSLFGFDVGNFSGPFMLIRIYISFFGKINTTHLPTLGLSSSCVFLLLLIKLAVDPFVERKIRMPIPTEMILVIAGTLLSRYLNLEDKGFDVIDDIPDVFPTPAVPDLRVDLVSKVAVSALTIALVSFAITVSLGRIFARRHGDEIAPNQEFLALGMSNLFGSFFGCIPSGASVPRSSIQDNVGGRTQLVSLINSALIAIVLLYLGSYLEKLPVAVLAAIIFVSLKKVFMQVRDFINFWKFSKIDGYVWLVTFFSTIILEVQLGLVIGVVFSLLTLVYKIQRPKTCLLGHIPNTDYYVPLKKYGV</sequence>
<name>B7Q4G2_IXOSC</name>
<protein>
    <submittedName>
        <fullName evidence="8 9">Sulfate transporter, putative</fullName>
    </submittedName>
</protein>
<dbReference type="GO" id="GO:0005886">
    <property type="term" value="C:plasma membrane"/>
    <property type="evidence" value="ECO:0000318"/>
    <property type="project" value="GO_Central"/>
</dbReference>
<evidence type="ECO:0000256" key="4">
    <source>
        <dbReference type="ARBA" id="ARBA00023136"/>
    </source>
</evidence>
<dbReference type="Proteomes" id="UP000001555">
    <property type="component" value="Unassembled WGS sequence"/>
</dbReference>
<dbReference type="EMBL" id="ABJB010009084">
    <property type="status" value="NOT_ANNOTATED_CDS"/>
    <property type="molecule type" value="Genomic_DNA"/>
</dbReference>
<dbReference type="Pfam" id="PF01740">
    <property type="entry name" value="STAS"/>
    <property type="match status" value="1"/>
</dbReference>
<feature type="transmembrane region" description="Helical" evidence="6">
    <location>
        <begin position="416"/>
        <end position="435"/>
    </location>
</feature>
<dbReference type="PROSITE" id="PS50801">
    <property type="entry name" value="STAS"/>
    <property type="match status" value="1"/>
</dbReference>
<dbReference type="Gene3D" id="3.30.750.24">
    <property type="entry name" value="STAS domain"/>
    <property type="match status" value="1"/>
</dbReference>
<dbReference type="STRING" id="6945.B7Q4G2"/>
<feature type="transmembrane region" description="Helical" evidence="6">
    <location>
        <begin position="187"/>
        <end position="210"/>
    </location>
</feature>
<keyword evidence="3 6" id="KW-1133">Transmembrane helix</keyword>
<evidence type="ECO:0000259" key="7">
    <source>
        <dbReference type="PROSITE" id="PS50801"/>
    </source>
</evidence>
<dbReference type="GO" id="GO:0015116">
    <property type="term" value="F:sulfate transmembrane transporter activity"/>
    <property type="evidence" value="ECO:0000318"/>
    <property type="project" value="GO_Central"/>
</dbReference>
<dbReference type="AlphaFoldDB" id="B7Q4G2"/>
<feature type="non-terminal residue" evidence="8">
    <location>
        <position position="1126"/>
    </location>
</feature>
<evidence type="ECO:0000313" key="10">
    <source>
        <dbReference type="Proteomes" id="UP000001555"/>
    </source>
</evidence>
<feature type="transmembrane region" description="Helical" evidence="6">
    <location>
        <begin position="296"/>
        <end position="314"/>
    </location>
</feature>
<dbReference type="GO" id="GO:0015106">
    <property type="term" value="F:bicarbonate transmembrane transporter activity"/>
    <property type="evidence" value="ECO:0000318"/>
    <property type="project" value="GO_Central"/>
</dbReference>
<dbReference type="EMBL" id="ABJB010463476">
    <property type="status" value="NOT_ANNOTATED_CDS"/>
    <property type="molecule type" value="Genomic_DNA"/>
</dbReference>
<dbReference type="VEuPathDB" id="VectorBase:ISCI011827"/>
<feature type="transmembrane region" description="Helical" evidence="6">
    <location>
        <begin position="442"/>
        <end position="459"/>
    </location>
</feature>
<dbReference type="GO" id="GO:1902476">
    <property type="term" value="P:chloride transmembrane transport"/>
    <property type="evidence" value="ECO:0000318"/>
    <property type="project" value="GO_Central"/>
</dbReference>
<dbReference type="PaxDb" id="6945-B7Q4G2"/>
<dbReference type="GO" id="GO:0019531">
    <property type="term" value="F:oxalate transmembrane transporter activity"/>
    <property type="evidence" value="ECO:0000318"/>
    <property type="project" value="GO_Central"/>
</dbReference>
<feature type="transmembrane region" description="Helical" evidence="6">
    <location>
        <begin position="264"/>
        <end position="284"/>
    </location>
</feature>
<feature type="transmembrane region" description="Helical" evidence="6">
    <location>
        <begin position="822"/>
        <end position="844"/>
    </location>
</feature>
<dbReference type="HOGENOM" id="CLU_279739_0_0_1"/>
<keyword evidence="10" id="KW-1185">Reference proteome</keyword>
<dbReference type="OrthoDB" id="10056540at2759"/>
<keyword evidence="2 6" id="KW-0812">Transmembrane</keyword>
<proteinExistence type="predicted"/>
<dbReference type="VEuPathDB" id="VectorBase:ISCP_031283"/>
<dbReference type="VEuPathDB" id="VectorBase:ISCP_002707"/>
<dbReference type="NCBIfam" id="TIGR00815">
    <property type="entry name" value="sulP"/>
    <property type="match status" value="1"/>
</dbReference>
<feature type="transmembrane region" description="Helical" evidence="6">
    <location>
        <begin position="155"/>
        <end position="175"/>
    </location>
</feature>
<gene>
    <name evidence="8" type="ORF">IscW_ISCW011827</name>
</gene>
<evidence type="ECO:0000256" key="6">
    <source>
        <dbReference type="SAM" id="Phobius"/>
    </source>
</evidence>
<evidence type="ECO:0000256" key="3">
    <source>
        <dbReference type="ARBA" id="ARBA00022989"/>
    </source>
</evidence>
<feature type="transmembrane region" description="Helical" evidence="6">
    <location>
        <begin position="346"/>
        <end position="369"/>
    </location>
</feature>
<evidence type="ECO:0000256" key="2">
    <source>
        <dbReference type="ARBA" id="ARBA00022692"/>
    </source>
</evidence>
<feature type="region of interest" description="Disordered" evidence="5">
    <location>
        <begin position="602"/>
        <end position="637"/>
    </location>
</feature>
<feature type="transmembrane region" description="Helical" evidence="6">
    <location>
        <begin position="479"/>
        <end position="508"/>
    </location>
</feature>
<dbReference type="InterPro" id="IPR036513">
    <property type="entry name" value="STAS_dom_sf"/>
</dbReference>
<feature type="transmembrane region" description="Helical" evidence="6">
    <location>
        <begin position="1070"/>
        <end position="1099"/>
    </location>
</feature>
<reference evidence="9" key="2">
    <citation type="submission" date="2020-05" db="UniProtKB">
        <authorList>
            <consortium name="EnsemblMetazoa"/>
        </authorList>
    </citation>
    <scope>IDENTIFICATION</scope>
    <source>
        <strain evidence="9">wikel</strain>
    </source>
</reference>
<organism>
    <name type="scientific">Ixodes scapularis</name>
    <name type="common">Black-legged tick</name>
    <name type="synonym">Deer tick</name>
    <dbReference type="NCBI Taxonomy" id="6945"/>
    <lineage>
        <taxon>Eukaryota</taxon>
        <taxon>Metazoa</taxon>
        <taxon>Ecdysozoa</taxon>
        <taxon>Arthropoda</taxon>
        <taxon>Chelicerata</taxon>
        <taxon>Arachnida</taxon>
        <taxon>Acari</taxon>
        <taxon>Parasitiformes</taxon>
        <taxon>Ixodida</taxon>
        <taxon>Ixodoidea</taxon>
        <taxon>Ixodidae</taxon>
        <taxon>Ixodinae</taxon>
        <taxon>Ixodes</taxon>
    </lineage>
</organism>
<dbReference type="EMBL" id="ABJB010767773">
    <property type="status" value="NOT_ANNOTATED_CDS"/>
    <property type="molecule type" value="Genomic_DNA"/>
</dbReference>
<dbReference type="GO" id="GO:0015108">
    <property type="term" value="F:chloride transmembrane transporter activity"/>
    <property type="evidence" value="ECO:0000318"/>
    <property type="project" value="GO_Central"/>
</dbReference>
<feature type="transmembrane region" description="Helical" evidence="6">
    <location>
        <begin position="126"/>
        <end position="148"/>
    </location>
</feature>
<feature type="compositionally biased region" description="Low complexity" evidence="5">
    <location>
        <begin position="606"/>
        <end position="624"/>
    </location>
</feature>
<feature type="transmembrane region" description="Helical" evidence="6">
    <location>
        <begin position="972"/>
        <end position="995"/>
    </location>
</feature>
<dbReference type="EnsemblMetazoa" id="ISCW011827-RA">
    <property type="protein sequence ID" value="ISCW011827-PA"/>
    <property type="gene ID" value="ISCW011827"/>
</dbReference>
<dbReference type="Pfam" id="PF00916">
    <property type="entry name" value="Sulfate_transp"/>
    <property type="match status" value="2"/>
</dbReference>
<dbReference type="InterPro" id="IPR011547">
    <property type="entry name" value="SLC26A/SulP_dom"/>
</dbReference>
<dbReference type="VEuPathDB" id="VectorBase:ISCW011827"/>
<dbReference type="EMBL" id="ABJB010296098">
    <property type="status" value="NOT_ANNOTATED_CDS"/>
    <property type="molecule type" value="Genomic_DNA"/>
</dbReference>
<dbReference type="EMBL" id="ABJB010058532">
    <property type="status" value="NOT_ANNOTATED_CDS"/>
    <property type="molecule type" value="Genomic_DNA"/>
</dbReference>
<feature type="transmembrane region" description="Helical" evidence="6">
    <location>
        <begin position="776"/>
        <end position="801"/>
    </location>
</feature>
<dbReference type="EMBL" id="ABJB010792320">
    <property type="status" value="NOT_ANNOTATED_CDS"/>
    <property type="molecule type" value="Genomic_DNA"/>
</dbReference>
<dbReference type="PANTHER" id="PTHR11814">
    <property type="entry name" value="SULFATE TRANSPORTER"/>
    <property type="match status" value="1"/>
</dbReference>
<dbReference type="SUPFAM" id="SSF52091">
    <property type="entry name" value="SpoIIaa-like"/>
    <property type="match status" value="1"/>
</dbReference>
<feature type="transmembrane region" description="Helical" evidence="6">
    <location>
        <begin position="937"/>
        <end position="960"/>
    </location>
</feature>
<feature type="transmembrane region" description="Helical" evidence="6">
    <location>
        <begin position="1007"/>
        <end position="1026"/>
    </location>
</feature>
<dbReference type="InterPro" id="IPR002645">
    <property type="entry name" value="STAS_dom"/>
</dbReference>
<feature type="transmembrane region" description="Helical" evidence="6">
    <location>
        <begin position="381"/>
        <end position="404"/>
    </location>
</feature>
<comment type="subcellular location">
    <subcellularLocation>
        <location evidence="1">Membrane</location>
        <topology evidence="1">Multi-pass membrane protein</topology>
    </subcellularLocation>
</comment>
<dbReference type="EMBL" id="ABJB011039022">
    <property type="status" value="NOT_ANNOTATED_CDS"/>
    <property type="molecule type" value="Genomic_DNA"/>
</dbReference>
<feature type="domain" description="STAS" evidence="7">
    <location>
        <begin position="532"/>
        <end position="660"/>
    </location>
</feature>
<evidence type="ECO:0000256" key="5">
    <source>
        <dbReference type="SAM" id="MobiDB-lite"/>
    </source>
</evidence>